<keyword evidence="4 6" id="KW-1133">Transmembrane helix</keyword>
<evidence type="ECO:0000256" key="3">
    <source>
        <dbReference type="ARBA" id="ARBA00022692"/>
    </source>
</evidence>
<sequence length="600" mass="66125">MDGCTDKTDRCGMGVKKKVLAGLATAGVTLLAADAWAADFSEIHWGLQMMGLLGGLAFFLFGMELMSDGMQRAAGDRLRSILANLTKNKYRGMLLGVVVTMLVQSGSATSVMLVGFVQAGLMRFVQTIGVLVGSGIGMTITAQLIAFKVTDYALLMIAAGFLIRLLSKSDGMKSVGDVLLGFGVLFYGLKLMGDSMRPLRSSHEVITLLSGLENRVLGLLIGVVLTAVVQSSTAFIGILMVLGLEGLISLEASIPMVLGANIGTCVTAGFASIGANRDAKRVALANVMIRVIGVLLFIGWIPEFTRGIAWLASEFDSDIARQIANAHSVFNIVIGVIFLPFTEVFARLIMKIMPETECPIPRHTTTFLDESKILSPALALDLARAEISRMASALEYLLKAVAVPFVTQRPKRDKDHPELTLLEGVDRREEEIDFLEEKIIDYLLNIARSGASQKQMRVVYAMVSIVKDMESIGDIIHRNVLPLIEKKKRLTHDFSDEGREELTIYHQKVCKQIRLLKEAFAEQDLEKAQKIMAKERKYLDLELQYRARHLDRLVGKQEASMETHEVHMELMHLMVQVVVYSSNIAKSFLETQTRETALLI</sequence>
<accession>A0ABN6F733</accession>
<dbReference type="Proteomes" id="UP001320148">
    <property type="component" value="Chromosome"/>
</dbReference>
<name>A0ABN6F733_9BACT</name>
<feature type="transmembrane region" description="Helical" evidence="6">
    <location>
        <begin position="19"/>
        <end position="37"/>
    </location>
</feature>
<evidence type="ECO:0000256" key="6">
    <source>
        <dbReference type="SAM" id="Phobius"/>
    </source>
</evidence>
<proteinExistence type="predicted"/>
<evidence type="ECO:0000256" key="2">
    <source>
        <dbReference type="ARBA" id="ARBA00022475"/>
    </source>
</evidence>
<keyword evidence="3 6" id="KW-0812">Transmembrane</keyword>
<dbReference type="InterPro" id="IPR038078">
    <property type="entry name" value="PhoU-like_sf"/>
</dbReference>
<protein>
    <submittedName>
        <fullName evidence="8">Transporter</fullName>
    </submittedName>
</protein>
<reference evidence="8 9" key="1">
    <citation type="submission" date="2021-02" db="EMBL/GenBank/DDBJ databases">
        <title>Complete genome of Desulfoluna sp. strain ASN36.</title>
        <authorList>
            <person name="Takahashi A."/>
            <person name="Kojima H."/>
            <person name="Fukui M."/>
        </authorList>
    </citation>
    <scope>NUCLEOTIDE SEQUENCE [LARGE SCALE GENOMIC DNA]</scope>
    <source>
        <strain evidence="8 9">ASN36</strain>
    </source>
</reference>
<keyword evidence="2" id="KW-1003">Cell membrane</keyword>
<evidence type="ECO:0000313" key="9">
    <source>
        <dbReference type="Proteomes" id="UP001320148"/>
    </source>
</evidence>
<dbReference type="NCBIfam" id="NF037997">
    <property type="entry name" value="Na_Pi_symport"/>
    <property type="match status" value="1"/>
</dbReference>
<feature type="domain" description="PhoU" evidence="7">
    <location>
        <begin position="421"/>
        <end position="476"/>
    </location>
</feature>
<feature type="transmembrane region" description="Helical" evidence="6">
    <location>
        <begin position="123"/>
        <end position="142"/>
    </location>
</feature>
<dbReference type="Gene3D" id="1.20.58.220">
    <property type="entry name" value="Phosphate transport system protein phou homolog 2, domain 2"/>
    <property type="match status" value="1"/>
</dbReference>
<dbReference type="RefSeq" id="WP_236889257.1">
    <property type="nucleotide sequence ID" value="NZ_AP024488.1"/>
</dbReference>
<gene>
    <name evidence="8" type="ORF">DSLASN_34730</name>
</gene>
<organism evidence="8 9">
    <name type="scientific">Desulfoluna limicola</name>
    <dbReference type="NCBI Taxonomy" id="2810562"/>
    <lineage>
        <taxon>Bacteria</taxon>
        <taxon>Pseudomonadati</taxon>
        <taxon>Thermodesulfobacteriota</taxon>
        <taxon>Desulfobacteria</taxon>
        <taxon>Desulfobacterales</taxon>
        <taxon>Desulfolunaceae</taxon>
        <taxon>Desulfoluna</taxon>
    </lineage>
</organism>
<feature type="transmembrane region" description="Helical" evidence="6">
    <location>
        <begin position="43"/>
        <end position="62"/>
    </location>
</feature>
<dbReference type="EMBL" id="AP024488">
    <property type="protein sequence ID" value="BCS97841.1"/>
    <property type="molecule type" value="Genomic_DNA"/>
</dbReference>
<dbReference type="InterPro" id="IPR004633">
    <property type="entry name" value="NaPi_cotrn-rel/YqeW-like"/>
</dbReference>
<dbReference type="SUPFAM" id="SSF109755">
    <property type="entry name" value="PhoU-like"/>
    <property type="match status" value="1"/>
</dbReference>
<evidence type="ECO:0000256" key="1">
    <source>
        <dbReference type="ARBA" id="ARBA00004651"/>
    </source>
</evidence>
<evidence type="ECO:0000313" key="8">
    <source>
        <dbReference type="EMBL" id="BCS97841.1"/>
    </source>
</evidence>
<feature type="transmembrane region" description="Helical" evidence="6">
    <location>
        <begin position="94"/>
        <end position="117"/>
    </location>
</feature>
<keyword evidence="5 6" id="KW-0472">Membrane</keyword>
<dbReference type="NCBIfam" id="TIGR00704">
    <property type="entry name" value="NaPi_cotrn_rel"/>
    <property type="match status" value="1"/>
</dbReference>
<dbReference type="Pfam" id="PF01895">
    <property type="entry name" value="PhoU"/>
    <property type="match status" value="1"/>
</dbReference>
<evidence type="ECO:0000256" key="5">
    <source>
        <dbReference type="ARBA" id="ARBA00023136"/>
    </source>
</evidence>
<comment type="subcellular location">
    <subcellularLocation>
        <location evidence="1">Cell membrane</location>
        <topology evidence="1">Multi-pass membrane protein</topology>
    </subcellularLocation>
</comment>
<dbReference type="InterPro" id="IPR003841">
    <property type="entry name" value="Na/Pi_transpt"/>
</dbReference>
<evidence type="ECO:0000259" key="7">
    <source>
        <dbReference type="Pfam" id="PF01895"/>
    </source>
</evidence>
<feature type="transmembrane region" description="Helical" evidence="6">
    <location>
        <begin position="217"/>
        <end position="242"/>
    </location>
</feature>
<dbReference type="PANTHER" id="PTHR10010">
    <property type="entry name" value="SOLUTE CARRIER FAMILY 34 SODIUM PHOSPHATE , MEMBER 2-RELATED"/>
    <property type="match status" value="1"/>
</dbReference>
<dbReference type="InterPro" id="IPR026022">
    <property type="entry name" value="PhoU_dom"/>
</dbReference>
<feature type="transmembrane region" description="Helical" evidence="6">
    <location>
        <begin position="322"/>
        <end position="341"/>
    </location>
</feature>
<feature type="transmembrane region" description="Helical" evidence="6">
    <location>
        <begin position="254"/>
        <end position="275"/>
    </location>
</feature>
<keyword evidence="9" id="KW-1185">Reference proteome</keyword>
<dbReference type="Pfam" id="PF02690">
    <property type="entry name" value="Na_Pi_cotrans"/>
    <property type="match status" value="2"/>
</dbReference>
<evidence type="ECO:0000256" key="4">
    <source>
        <dbReference type="ARBA" id="ARBA00022989"/>
    </source>
</evidence>
<dbReference type="PANTHER" id="PTHR10010:SF46">
    <property type="entry name" value="SODIUM-DEPENDENT PHOSPHATE TRANSPORT PROTEIN 2B"/>
    <property type="match status" value="1"/>
</dbReference>
<feature type="transmembrane region" description="Helical" evidence="6">
    <location>
        <begin position="282"/>
        <end position="302"/>
    </location>
</feature>